<reference evidence="2" key="1">
    <citation type="submission" date="2018-06" db="EMBL/GenBank/DDBJ databases">
        <authorList>
            <person name="Zhirakovskaya E."/>
        </authorList>
    </citation>
    <scope>NUCLEOTIDE SEQUENCE</scope>
</reference>
<dbReference type="PRINTS" id="PR00113">
    <property type="entry name" value="ALKPHPHTASE"/>
</dbReference>
<accession>A0A3B0X411</accession>
<protein>
    <submittedName>
        <fullName evidence="2">Alkaline phosphatase</fullName>
        <ecNumber evidence="2">3.1.3.1</ecNumber>
    </submittedName>
</protein>
<dbReference type="InterPro" id="IPR001952">
    <property type="entry name" value="Alkaline_phosphatase"/>
</dbReference>
<dbReference type="EC" id="3.1.3.1" evidence="2"/>
<dbReference type="SMART" id="SM00098">
    <property type="entry name" value="alkPPc"/>
    <property type="match status" value="1"/>
</dbReference>
<name>A0A3B0X411_9ZZZZ</name>
<organism evidence="2">
    <name type="scientific">hydrothermal vent metagenome</name>
    <dbReference type="NCBI Taxonomy" id="652676"/>
    <lineage>
        <taxon>unclassified sequences</taxon>
        <taxon>metagenomes</taxon>
        <taxon>ecological metagenomes</taxon>
    </lineage>
</organism>
<dbReference type="SUPFAM" id="SSF53649">
    <property type="entry name" value="Alkaline phosphatase-like"/>
    <property type="match status" value="1"/>
</dbReference>
<proteinExistence type="predicted"/>
<dbReference type="CDD" id="cd16012">
    <property type="entry name" value="ALP"/>
    <property type="match status" value="1"/>
</dbReference>
<dbReference type="AlphaFoldDB" id="A0A3B0X411"/>
<evidence type="ECO:0000313" key="2">
    <source>
        <dbReference type="EMBL" id="VAW50624.1"/>
    </source>
</evidence>
<feature type="non-terminal residue" evidence="2">
    <location>
        <position position="1"/>
    </location>
</feature>
<sequence length="393" mass="41786">SFLSIRISLIALLLPVLAIACSQNNNQVPANSPNSGNTNSIILFIGDGMGSEQRKAALWYSAGLNGTLNMDTLSYAGNAKTASIGGALTDSAAAGTAMSTGTKTSNGFIAMGSSQNTLQTILEIAQLQGKSTGLITTTQIPHATPATFAAHISDRKKMIEIASQIIDKNIDVLFGGGESYFIPNTEIGNYPAIGKRTDSRNLINEAVSSGYTYVYDRDSFLALDTESKLKVIGIFSDEGMTRPFSPTLEEMTQAAINILEKNPKGFFLMVEGGQIDWAGHANEALNNMQDTLDFDAAVNIGINYQSKNSNTLLIVTADHGTGGMSASLTSTGASDEDGPYNMPDNTPFYINWSTKGHSAVDVPVNASGPSSELLTGTFENTFIFDVMKLQLRQ</sequence>
<gene>
    <name evidence="2" type="ORF">MNBD_GAMMA06-1695</name>
</gene>
<dbReference type="GO" id="GO:0004035">
    <property type="term" value="F:alkaline phosphatase activity"/>
    <property type="evidence" value="ECO:0007669"/>
    <property type="project" value="UniProtKB-EC"/>
</dbReference>
<dbReference type="EMBL" id="UOFD01000017">
    <property type="protein sequence ID" value="VAW50624.1"/>
    <property type="molecule type" value="Genomic_DNA"/>
</dbReference>
<evidence type="ECO:0000256" key="1">
    <source>
        <dbReference type="ARBA" id="ARBA00022553"/>
    </source>
</evidence>
<dbReference type="PANTHER" id="PTHR11596">
    <property type="entry name" value="ALKALINE PHOSPHATASE"/>
    <property type="match status" value="1"/>
</dbReference>
<dbReference type="Gene3D" id="3.40.720.10">
    <property type="entry name" value="Alkaline Phosphatase, subunit A"/>
    <property type="match status" value="1"/>
</dbReference>
<dbReference type="InterPro" id="IPR017850">
    <property type="entry name" value="Alkaline_phosphatase_core_sf"/>
</dbReference>
<dbReference type="PANTHER" id="PTHR11596:SF5">
    <property type="entry name" value="ALKALINE PHOSPHATASE"/>
    <property type="match status" value="1"/>
</dbReference>
<keyword evidence="2" id="KW-0378">Hydrolase</keyword>
<keyword evidence="1" id="KW-0597">Phosphoprotein</keyword>
<dbReference type="Pfam" id="PF00245">
    <property type="entry name" value="Alk_phosphatase"/>
    <property type="match status" value="2"/>
</dbReference>